<protein>
    <recommendedName>
        <fullName evidence="4">Lipoprotein</fullName>
    </recommendedName>
</protein>
<evidence type="ECO:0000313" key="3">
    <source>
        <dbReference type="Proteomes" id="UP000305041"/>
    </source>
</evidence>
<feature type="chain" id="PRO_5046799786" description="Lipoprotein" evidence="1">
    <location>
        <begin position="23"/>
        <end position="167"/>
    </location>
</feature>
<evidence type="ECO:0000256" key="1">
    <source>
        <dbReference type="SAM" id="SignalP"/>
    </source>
</evidence>
<keyword evidence="3" id="KW-1185">Reference proteome</keyword>
<accession>A0ABY2V0I1</accession>
<dbReference type="RefSeq" id="WP_138161437.1">
    <property type="nucleotide sequence ID" value="NZ_VAUA01000001.1"/>
</dbReference>
<dbReference type="EMBL" id="VAUA01000001">
    <property type="protein sequence ID" value="TLP69203.1"/>
    <property type="molecule type" value="Genomic_DNA"/>
</dbReference>
<comment type="caution">
    <text evidence="2">The sequence shown here is derived from an EMBL/GenBank/DDBJ whole genome shotgun (WGS) entry which is preliminary data.</text>
</comment>
<organism evidence="2 3">
    <name type="scientific">Parasedimentitalea maritima</name>
    <dbReference type="NCBI Taxonomy" id="2578117"/>
    <lineage>
        <taxon>Bacteria</taxon>
        <taxon>Pseudomonadati</taxon>
        <taxon>Pseudomonadota</taxon>
        <taxon>Alphaproteobacteria</taxon>
        <taxon>Rhodobacterales</taxon>
        <taxon>Paracoccaceae</taxon>
        <taxon>Parasedimentitalea</taxon>
    </lineage>
</organism>
<proteinExistence type="predicted"/>
<dbReference type="PROSITE" id="PS51257">
    <property type="entry name" value="PROKAR_LIPOPROTEIN"/>
    <property type="match status" value="1"/>
</dbReference>
<name>A0ABY2V0I1_9RHOB</name>
<dbReference type="Proteomes" id="UP000305041">
    <property type="component" value="Unassembled WGS sequence"/>
</dbReference>
<gene>
    <name evidence="2" type="ORF">FEE96_02650</name>
</gene>
<keyword evidence="1" id="KW-0732">Signal</keyword>
<evidence type="ECO:0000313" key="2">
    <source>
        <dbReference type="EMBL" id="TLP69203.1"/>
    </source>
</evidence>
<feature type="signal peptide" evidence="1">
    <location>
        <begin position="1"/>
        <end position="22"/>
    </location>
</feature>
<reference evidence="2 3" key="1">
    <citation type="submission" date="2019-05" db="EMBL/GenBank/DDBJ databases">
        <title>Draft genome sequence of Pelagicola sp. DSW4-44.</title>
        <authorList>
            <person name="Oh J."/>
        </authorList>
    </citation>
    <scope>NUCLEOTIDE SEQUENCE [LARGE SCALE GENOMIC DNA]</scope>
    <source>
        <strain evidence="2 3">DSW4-44</strain>
    </source>
</reference>
<evidence type="ECO:0008006" key="4">
    <source>
        <dbReference type="Google" id="ProtNLM"/>
    </source>
</evidence>
<sequence length="167" mass="17028">MSFAAVRIVSLTVAAATLTACSAGRGPDYALSCTFEVNPPGQYEYPAGVVAPVVTPGIGGTAEGAASMNACIQRMASTSGYATSNRGRATVEAESVSGGNYTVSTYTYGSPPAAAAGPRGKLPLPTQYPLMPGDTQLWAQLSEAQQLRAIQFLQGGSTIRSSLSGDN</sequence>